<feature type="domain" description="Something about silencing protein 4" evidence="3">
    <location>
        <begin position="259"/>
        <end position="354"/>
    </location>
</feature>
<dbReference type="Proteomes" id="UP000799439">
    <property type="component" value="Unassembled WGS sequence"/>
</dbReference>
<feature type="coiled-coil region" evidence="1">
    <location>
        <begin position="266"/>
        <end position="296"/>
    </location>
</feature>
<sequence>MLNSLQPVKRAPKTNDSNGPTTHTTTSPASRAITARQKSSTRKQVNSSSERASKRQKLTTGEPTSDLATRPKPSSKLRNSTPRQPQKLSSLNTSALPPRPPNLIDHYFTPSDSYQSDETEKPPDNLYDAIQKRVHDAEAKSEDKRTLRSQDESSRLKSALSVYFPNYDEVINDTPKELELLTPDTIFIIRDDGKRRNQQAPSDTSRSGNASTQQKHQRRRSSHVTPVQTPQSSPLAKFNGAQVVDFSIIEKSIDQLGQDPLTDDVYFKAHRRAERKEKQLRNIERERAMHEKVQLERLLDGLQGYDWLRVMGVTGVTDSEAQRYQSKRDYFIREVRALVLKFQEWREEEKRQKSEKSSAHGKLGQEIEDDLDQDERASREPSSSEIDASAARQLQQEASGSAKAKVRQRISAHVAPIVYRAPTPEGPFTSFFDKPHLRSAALGKNRHGRNILAFGLPVPDVDEHEFELPHGYITPQSLKESARRRRRMKRESVVDSASKK</sequence>
<name>A0A9P4J5T7_9PEZI</name>
<keyword evidence="1" id="KW-0175">Coiled coil</keyword>
<evidence type="ECO:0000256" key="2">
    <source>
        <dbReference type="SAM" id="MobiDB-lite"/>
    </source>
</evidence>
<feature type="region of interest" description="Disordered" evidence="2">
    <location>
        <begin position="191"/>
        <end position="236"/>
    </location>
</feature>
<evidence type="ECO:0000313" key="5">
    <source>
        <dbReference type="Proteomes" id="UP000799439"/>
    </source>
</evidence>
<dbReference type="AlphaFoldDB" id="A0A9P4J5T7"/>
<feature type="compositionally biased region" description="Polar residues" evidence="2">
    <location>
        <begin position="36"/>
        <end position="50"/>
    </location>
</feature>
<feature type="compositionally biased region" description="Basic and acidic residues" evidence="2">
    <location>
        <begin position="490"/>
        <end position="500"/>
    </location>
</feature>
<feature type="region of interest" description="Disordered" evidence="2">
    <location>
        <begin position="349"/>
        <end position="406"/>
    </location>
</feature>
<evidence type="ECO:0000259" key="3">
    <source>
        <dbReference type="Pfam" id="PF15460"/>
    </source>
</evidence>
<keyword evidence="5" id="KW-1185">Reference proteome</keyword>
<dbReference type="InterPro" id="IPR029184">
    <property type="entry name" value="Sas4_dom"/>
</dbReference>
<dbReference type="OrthoDB" id="1938992at2759"/>
<feature type="compositionally biased region" description="Polar residues" evidence="2">
    <location>
        <begin position="223"/>
        <end position="234"/>
    </location>
</feature>
<proteinExistence type="predicted"/>
<dbReference type="EMBL" id="ML996083">
    <property type="protein sequence ID" value="KAF2154640.1"/>
    <property type="molecule type" value="Genomic_DNA"/>
</dbReference>
<dbReference type="PANTHER" id="PTHR38422:SF1">
    <property type="entry name" value="SOMETHING ABOUT SILENCING PROTEIN 4"/>
    <property type="match status" value="1"/>
</dbReference>
<feature type="compositionally biased region" description="Polar residues" evidence="2">
    <location>
        <begin position="198"/>
        <end position="214"/>
    </location>
</feature>
<organism evidence="4 5">
    <name type="scientific">Myriangium duriaei CBS 260.36</name>
    <dbReference type="NCBI Taxonomy" id="1168546"/>
    <lineage>
        <taxon>Eukaryota</taxon>
        <taxon>Fungi</taxon>
        <taxon>Dikarya</taxon>
        <taxon>Ascomycota</taxon>
        <taxon>Pezizomycotina</taxon>
        <taxon>Dothideomycetes</taxon>
        <taxon>Dothideomycetidae</taxon>
        <taxon>Myriangiales</taxon>
        <taxon>Myriangiaceae</taxon>
        <taxon>Myriangium</taxon>
    </lineage>
</organism>
<evidence type="ECO:0000313" key="4">
    <source>
        <dbReference type="EMBL" id="KAF2154640.1"/>
    </source>
</evidence>
<dbReference type="Pfam" id="PF15460">
    <property type="entry name" value="SAS4"/>
    <property type="match status" value="1"/>
</dbReference>
<feature type="compositionally biased region" description="Polar residues" evidence="2">
    <location>
        <begin position="76"/>
        <end position="95"/>
    </location>
</feature>
<accession>A0A9P4J5T7</accession>
<dbReference type="GO" id="GO:0033255">
    <property type="term" value="C:SAS acetyltransferase complex"/>
    <property type="evidence" value="ECO:0007669"/>
    <property type="project" value="InterPro"/>
</dbReference>
<comment type="caution">
    <text evidence="4">The sequence shown here is derived from an EMBL/GenBank/DDBJ whole genome shotgun (WGS) entry which is preliminary data.</text>
</comment>
<feature type="region of interest" description="Disordered" evidence="2">
    <location>
        <begin position="1"/>
        <end position="156"/>
    </location>
</feature>
<feature type="compositionally biased region" description="Polar residues" evidence="2">
    <location>
        <begin position="14"/>
        <end position="29"/>
    </location>
</feature>
<protein>
    <recommendedName>
        <fullName evidence="3">Something about silencing protein 4 domain-containing protein</fullName>
    </recommendedName>
</protein>
<dbReference type="InterPro" id="IPR038988">
    <property type="entry name" value="Sas4"/>
</dbReference>
<dbReference type="GO" id="GO:0004402">
    <property type="term" value="F:histone acetyltransferase activity"/>
    <property type="evidence" value="ECO:0007669"/>
    <property type="project" value="TreeGrafter"/>
</dbReference>
<reference evidence="4" key="1">
    <citation type="journal article" date="2020" name="Stud. Mycol.">
        <title>101 Dothideomycetes genomes: a test case for predicting lifestyles and emergence of pathogens.</title>
        <authorList>
            <person name="Haridas S."/>
            <person name="Albert R."/>
            <person name="Binder M."/>
            <person name="Bloem J."/>
            <person name="Labutti K."/>
            <person name="Salamov A."/>
            <person name="Andreopoulos B."/>
            <person name="Baker S."/>
            <person name="Barry K."/>
            <person name="Bills G."/>
            <person name="Bluhm B."/>
            <person name="Cannon C."/>
            <person name="Castanera R."/>
            <person name="Culley D."/>
            <person name="Daum C."/>
            <person name="Ezra D."/>
            <person name="Gonzalez J."/>
            <person name="Henrissat B."/>
            <person name="Kuo A."/>
            <person name="Liang C."/>
            <person name="Lipzen A."/>
            <person name="Lutzoni F."/>
            <person name="Magnuson J."/>
            <person name="Mondo S."/>
            <person name="Nolan M."/>
            <person name="Ohm R."/>
            <person name="Pangilinan J."/>
            <person name="Park H.-J."/>
            <person name="Ramirez L."/>
            <person name="Alfaro M."/>
            <person name="Sun H."/>
            <person name="Tritt A."/>
            <person name="Yoshinaga Y."/>
            <person name="Zwiers L.-H."/>
            <person name="Turgeon B."/>
            <person name="Goodwin S."/>
            <person name="Spatafora J."/>
            <person name="Crous P."/>
            <person name="Grigoriev I."/>
        </authorList>
    </citation>
    <scope>NUCLEOTIDE SEQUENCE</scope>
    <source>
        <strain evidence="4">CBS 260.36</strain>
    </source>
</reference>
<feature type="region of interest" description="Disordered" evidence="2">
    <location>
        <begin position="474"/>
        <end position="500"/>
    </location>
</feature>
<evidence type="ECO:0000256" key="1">
    <source>
        <dbReference type="SAM" id="Coils"/>
    </source>
</evidence>
<feature type="compositionally biased region" description="Basic and acidic residues" evidence="2">
    <location>
        <begin position="130"/>
        <end position="155"/>
    </location>
</feature>
<feature type="compositionally biased region" description="Polar residues" evidence="2">
    <location>
        <begin position="380"/>
        <end position="399"/>
    </location>
</feature>
<gene>
    <name evidence="4" type="ORF">K461DRAFT_266032</name>
</gene>
<dbReference type="PANTHER" id="PTHR38422">
    <property type="entry name" value="SOMETHING ABOUT SILENCING PROTEIN 4"/>
    <property type="match status" value="1"/>
</dbReference>
<feature type="compositionally biased region" description="Basic and acidic residues" evidence="2">
    <location>
        <begin position="349"/>
        <end position="358"/>
    </location>
</feature>
<feature type="compositionally biased region" description="Polar residues" evidence="2">
    <location>
        <begin position="58"/>
        <end position="67"/>
    </location>
</feature>